<comment type="similarity">
    <text evidence="1 14">Belongs to the class-I pyridine nucleotide-disulfide oxidoreductase family.</text>
</comment>
<dbReference type="Proteomes" id="UP000031565">
    <property type="component" value="Unassembled WGS sequence"/>
</dbReference>
<dbReference type="FunFam" id="3.30.390.30:FF:000001">
    <property type="entry name" value="Dihydrolipoyl dehydrogenase"/>
    <property type="match status" value="1"/>
</dbReference>
<keyword evidence="12" id="KW-0547">Nucleotide-binding</keyword>
<dbReference type="STRING" id="2138.SMSRO_v1c05910"/>
<dbReference type="InterPro" id="IPR036188">
    <property type="entry name" value="FAD/NAD-bd_sf"/>
</dbReference>
<comment type="miscellaneous">
    <text evidence="14">The active site is a redox-active disulfide bond.</text>
</comment>
<feature type="domain" description="Pyridine nucleotide-disulphide oxidoreductase dimerisation" evidence="15">
    <location>
        <begin position="342"/>
        <end position="450"/>
    </location>
</feature>
<evidence type="ECO:0000256" key="11">
    <source>
        <dbReference type="PIRSR" id="PIRSR000350-2"/>
    </source>
</evidence>
<protein>
    <recommendedName>
        <fullName evidence="3 14">Dihydrolipoyl dehydrogenase</fullName>
        <ecNumber evidence="2 14">1.8.1.4</ecNumber>
    </recommendedName>
</protein>
<evidence type="ECO:0000256" key="8">
    <source>
        <dbReference type="ARBA" id="ARBA00023157"/>
    </source>
</evidence>
<evidence type="ECO:0000256" key="2">
    <source>
        <dbReference type="ARBA" id="ARBA00012608"/>
    </source>
</evidence>
<evidence type="ECO:0000259" key="15">
    <source>
        <dbReference type="Pfam" id="PF02852"/>
    </source>
</evidence>
<gene>
    <name evidence="17" type="primary">pdhD</name>
    <name evidence="17" type="ORF">SMSRO_SF006220</name>
</gene>
<keyword evidence="4 14" id="KW-0285">Flavoprotein</keyword>
<keyword evidence="18" id="KW-1185">Reference proteome</keyword>
<dbReference type="PANTHER" id="PTHR22912:SF160">
    <property type="entry name" value="DIHYDROLIPOYL DEHYDROGENASE"/>
    <property type="match status" value="1"/>
</dbReference>
<feature type="binding site" evidence="12">
    <location>
        <begin position="314"/>
        <end position="317"/>
    </location>
    <ligand>
        <name>FAD</name>
        <dbReference type="ChEBI" id="CHEBI:57692"/>
    </ligand>
</feature>
<dbReference type="PRINTS" id="PR00368">
    <property type="entry name" value="FADPNR"/>
</dbReference>
<dbReference type="Pfam" id="PF07992">
    <property type="entry name" value="Pyr_redox_2"/>
    <property type="match status" value="1"/>
</dbReference>
<comment type="cofactor">
    <cofactor evidence="12 14">
        <name>FAD</name>
        <dbReference type="ChEBI" id="CHEBI:57692"/>
    </cofactor>
    <text evidence="12 14">Binds 1 FAD per subunit.</text>
</comment>
<feature type="binding site" evidence="12">
    <location>
        <begin position="182"/>
        <end position="189"/>
    </location>
    <ligand>
        <name>NAD(+)</name>
        <dbReference type="ChEBI" id="CHEBI:57540"/>
    </ligand>
</feature>
<keyword evidence="7 12" id="KW-0520">NAD</keyword>
<comment type="caution">
    <text evidence="17">The sequence shown here is derived from an EMBL/GenBank/DDBJ whole genome shotgun (WGS) entry which is preliminary data.</text>
</comment>
<accession>A0A2P6FBK1</accession>
<dbReference type="PROSITE" id="PS00076">
    <property type="entry name" value="PYRIDINE_REDOX_1"/>
    <property type="match status" value="1"/>
</dbReference>
<dbReference type="Gene3D" id="3.30.390.30">
    <property type="match status" value="1"/>
</dbReference>
<evidence type="ECO:0000256" key="13">
    <source>
        <dbReference type="PIRSR" id="PIRSR000350-4"/>
    </source>
</evidence>
<dbReference type="RefSeq" id="WP_040093012.1">
    <property type="nucleotide sequence ID" value="NZ_CM020866.1"/>
</dbReference>
<dbReference type="InterPro" id="IPR012999">
    <property type="entry name" value="Pyr_OxRdtase_I_AS"/>
</dbReference>
<evidence type="ECO:0000313" key="18">
    <source>
        <dbReference type="Proteomes" id="UP000031565"/>
    </source>
</evidence>
<evidence type="ECO:0000256" key="7">
    <source>
        <dbReference type="ARBA" id="ARBA00023027"/>
    </source>
</evidence>
<dbReference type="GO" id="GO:0006103">
    <property type="term" value="P:2-oxoglutarate metabolic process"/>
    <property type="evidence" value="ECO:0007669"/>
    <property type="project" value="TreeGrafter"/>
</dbReference>
<feature type="binding site" evidence="12">
    <location>
        <position position="51"/>
    </location>
    <ligand>
        <name>FAD</name>
        <dbReference type="ChEBI" id="CHEBI:57692"/>
    </ligand>
</feature>
<reference evidence="17 18" key="1">
    <citation type="journal article" date="2015" name="MBio">
        <title>Genome sequence of the Drosophila melanogaster male-killing Spiroplasma strain MSRO endosymbiont.</title>
        <authorList>
            <person name="Paredes J.C."/>
            <person name="Herren J.K."/>
            <person name="Schupfer F."/>
            <person name="Marin R."/>
            <person name="Claverol S."/>
            <person name="Kuo C.H."/>
            <person name="Lemaitre B."/>
            <person name="Beven L."/>
        </authorList>
    </citation>
    <scope>NUCLEOTIDE SEQUENCE [LARGE SCALE GENOMIC DNA]</scope>
    <source>
        <strain evidence="17 18">MSRO</strain>
    </source>
</reference>
<dbReference type="InterPro" id="IPR050151">
    <property type="entry name" value="Class-I_Pyr_Nuc-Dis_Oxidored"/>
</dbReference>
<dbReference type="GO" id="GO:0004148">
    <property type="term" value="F:dihydrolipoyl dehydrogenase (NADH) activity"/>
    <property type="evidence" value="ECO:0007669"/>
    <property type="project" value="UniProtKB-EC"/>
</dbReference>
<evidence type="ECO:0000256" key="1">
    <source>
        <dbReference type="ARBA" id="ARBA00007532"/>
    </source>
</evidence>
<proteinExistence type="inferred from homology"/>
<dbReference type="InterPro" id="IPR016156">
    <property type="entry name" value="FAD/NAD-linked_Rdtase_dimer_sf"/>
</dbReference>
<evidence type="ECO:0000256" key="10">
    <source>
        <dbReference type="ARBA" id="ARBA00049187"/>
    </source>
</evidence>
<evidence type="ECO:0000256" key="9">
    <source>
        <dbReference type="ARBA" id="ARBA00023284"/>
    </source>
</evidence>
<dbReference type="Pfam" id="PF02852">
    <property type="entry name" value="Pyr_redox_dim"/>
    <property type="match status" value="1"/>
</dbReference>
<keyword evidence="9 14" id="KW-0676">Redox-active center</keyword>
<dbReference type="EC" id="1.8.1.4" evidence="2 14"/>
<dbReference type="InterPro" id="IPR001100">
    <property type="entry name" value="Pyr_nuc-diS_OxRdtase"/>
</dbReference>
<name>A0A2P6FBK1_9MOLU</name>
<feature type="disulfide bond" description="Redox-active" evidence="13">
    <location>
        <begin position="42"/>
        <end position="47"/>
    </location>
</feature>
<evidence type="ECO:0000256" key="12">
    <source>
        <dbReference type="PIRSR" id="PIRSR000350-3"/>
    </source>
</evidence>
<dbReference type="InterPro" id="IPR023753">
    <property type="entry name" value="FAD/NAD-binding_dom"/>
</dbReference>
<dbReference type="OrthoDB" id="9807946at2"/>
<evidence type="ECO:0000256" key="5">
    <source>
        <dbReference type="ARBA" id="ARBA00022827"/>
    </source>
</evidence>
<feature type="binding site" evidence="12">
    <location>
        <position position="308"/>
    </location>
    <ligand>
        <name>FAD</name>
        <dbReference type="ChEBI" id="CHEBI:57692"/>
    </ligand>
</feature>
<dbReference type="EMBL" id="JTLV02000001">
    <property type="protein sequence ID" value="PQM30831.1"/>
    <property type="molecule type" value="Genomic_DNA"/>
</dbReference>
<keyword evidence="6 14" id="KW-0560">Oxidoreductase</keyword>
<dbReference type="SUPFAM" id="SSF55424">
    <property type="entry name" value="FAD/NAD-linked reductases, dimerisation (C-terminal) domain"/>
    <property type="match status" value="1"/>
</dbReference>
<evidence type="ECO:0000259" key="16">
    <source>
        <dbReference type="Pfam" id="PF07992"/>
    </source>
</evidence>
<dbReference type="InterPro" id="IPR004099">
    <property type="entry name" value="Pyr_nucl-diS_OxRdtase_dimer"/>
</dbReference>
<evidence type="ECO:0000256" key="4">
    <source>
        <dbReference type="ARBA" id="ARBA00022630"/>
    </source>
</evidence>
<dbReference type="NCBIfam" id="TIGR01350">
    <property type="entry name" value="lipoamide_DH"/>
    <property type="match status" value="1"/>
</dbReference>
<keyword evidence="8" id="KW-1015">Disulfide bond</keyword>
<dbReference type="InterPro" id="IPR006258">
    <property type="entry name" value="Lipoamide_DH"/>
</dbReference>
<keyword evidence="5 12" id="KW-0274">FAD</keyword>
<dbReference type="Gene3D" id="3.50.50.60">
    <property type="entry name" value="FAD/NAD(P)-binding domain"/>
    <property type="match status" value="2"/>
</dbReference>
<dbReference type="PIRSF" id="PIRSF000350">
    <property type="entry name" value="Mercury_reductase_MerA"/>
    <property type="match status" value="1"/>
</dbReference>
<dbReference type="SUPFAM" id="SSF51905">
    <property type="entry name" value="FAD/NAD(P)-binding domain"/>
    <property type="match status" value="1"/>
</dbReference>
<feature type="active site" description="Proton acceptor" evidence="11">
    <location>
        <position position="440"/>
    </location>
</feature>
<organism evidence="17 18">
    <name type="scientific">Spiroplasma poulsonii</name>
    <dbReference type="NCBI Taxonomy" id="2138"/>
    <lineage>
        <taxon>Bacteria</taxon>
        <taxon>Bacillati</taxon>
        <taxon>Mycoplasmatota</taxon>
        <taxon>Mollicutes</taxon>
        <taxon>Entomoplasmatales</taxon>
        <taxon>Spiroplasmataceae</taxon>
        <taxon>Spiroplasma</taxon>
    </lineage>
</organism>
<feature type="domain" description="FAD/NAD(P)-binding" evidence="16">
    <location>
        <begin position="5"/>
        <end position="323"/>
    </location>
</feature>
<evidence type="ECO:0000256" key="14">
    <source>
        <dbReference type="RuleBase" id="RU003692"/>
    </source>
</evidence>
<feature type="binding site" evidence="12">
    <location>
        <begin position="141"/>
        <end position="143"/>
    </location>
    <ligand>
        <name>FAD</name>
        <dbReference type="ChEBI" id="CHEBI:57692"/>
    </ligand>
</feature>
<dbReference type="GO" id="GO:0050660">
    <property type="term" value="F:flavin adenine dinucleotide binding"/>
    <property type="evidence" value="ECO:0007669"/>
    <property type="project" value="InterPro"/>
</dbReference>
<evidence type="ECO:0000256" key="3">
    <source>
        <dbReference type="ARBA" id="ARBA00016961"/>
    </source>
</evidence>
<dbReference type="PANTHER" id="PTHR22912">
    <property type="entry name" value="DISULFIDE OXIDOREDUCTASE"/>
    <property type="match status" value="1"/>
</dbReference>
<evidence type="ECO:0000313" key="17">
    <source>
        <dbReference type="EMBL" id="PQM30831.1"/>
    </source>
</evidence>
<sequence>MENKYDVIVVGAGPGGYVAAIKAAQEGLKILIIEKKYYGGVCLNVGCIPTKALLKSSKVYDLIGHADTYGIDISKMTEVAPNWVKMQERKAKVVTQLTKGVEFLLKKNKVDLVKGEAKAIDKNTIEVAGKRYICTNLIIATGSVSRNLPLPSFEQAEKDGYVISSTEALSLPKIPKKLAIIGGGVIGIEFACLYRRLGTEVTILQGLDTILEMLDKDIREELTKLLIKNKVKIETSVKIKEIKGKTVIYDNSEGKEVKLATDYCLVSVGRVPVTTGFENIGLKIGERKNIEVDDQCRTNLPGVYAIGDVVGRAMLAHVASSQGLLVIDNIKGKNEKMNYNRIPSCIYSFPEVATVGITEEQAIKDKIAYKAFKFPLSANGKALADGETDGFVKILCEPKYGEILGAHIIAATATDMISEITVCMETEGTIHEFGKAIHPHPTLSEVLMEVAHGLEGYAIHI</sequence>
<feature type="binding site" evidence="12">
    <location>
        <position position="269"/>
    </location>
    <ligand>
        <name>NAD(+)</name>
        <dbReference type="ChEBI" id="CHEBI:57540"/>
    </ligand>
</feature>
<dbReference type="AlphaFoldDB" id="A0A2P6FBK1"/>
<dbReference type="PRINTS" id="PR00411">
    <property type="entry name" value="PNDRDTASEI"/>
</dbReference>
<comment type="catalytic activity">
    <reaction evidence="10 14">
        <text>N(6)-[(R)-dihydrolipoyl]-L-lysyl-[protein] + NAD(+) = N(6)-[(R)-lipoyl]-L-lysyl-[protein] + NADH + H(+)</text>
        <dbReference type="Rhea" id="RHEA:15045"/>
        <dbReference type="Rhea" id="RHEA-COMP:10474"/>
        <dbReference type="Rhea" id="RHEA-COMP:10475"/>
        <dbReference type="ChEBI" id="CHEBI:15378"/>
        <dbReference type="ChEBI" id="CHEBI:57540"/>
        <dbReference type="ChEBI" id="CHEBI:57945"/>
        <dbReference type="ChEBI" id="CHEBI:83099"/>
        <dbReference type="ChEBI" id="CHEBI:83100"/>
        <dbReference type="EC" id="1.8.1.4"/>
    </reaction>
</comment>
<evidence type="ECO:0000256" key="6">
    <source>
        <dbReference type="ARBA" id="ARBA00023002"/>
    </source>
</evidence>